<evidence type="ECO:0000313" key="2">
    <source>
        <dbReference type="Proteomes" id="UP000028030"/>
    </source>
</evidence>
<reference evidence="1 2" key="1">
    <citation type="submission" date="2014-05" db="EMBL/GenBank/DDBJ databases">
        <authorList>
            <person name="Daugherty S.C."/>
            <person name="Tallon L.J."/>
            <person name="Sadzewicz L."/>
            <person name="Kilian M."/>
            <person name="Tettelin H."/>
        </authorList>
    </citation>
    <scope>NUCLEOTIDE SEQUENCE [LARGE SCALE GENOMIC DNA]</scope>
    <source>
        <strain evidence="1 2">SK642</strain>
    </source>
</reference>
<accession>A0A081QF67</accession>
<dbReference type="RefSeq" id="WP_033683188.1">
    <property type="nucleotide sequence ID" value="NZ_JPFW01000006.1"/>
</dbReference>
<name>A0A081QF67_STRMT</name>
<sequence length="65" mass="7472">MTTLNSKLLQNQLFMELDGLVGLPKGVKPEPMKYNLGKINKYLSATGREFNELTDLELKQFERVK</sequence>
<dbReference type="EMBL" id="JPFW01000006">
    <property type="protein sequence ID" value="KEQ41590.1"/>
    <property type="molecule type" value="Genomic_DNA"/>
</dbReference>
<organism evidence="1 2">
    <name type="scientific">Streptococcus mitis</name>
    <dbReference type="NCBI Taxonomy" id="28037"/>
    <lineage>
        <taxon>Bacteria</taxon>
        <taxon>Bacillati</taxon>
        <taxon>Bacillota</taxon>
        <taxon>Bacilli</taxon>
        <taxon>Lactobacillales</taxon>
        <taxon>Streptococcaceae</taxon>
        <taxon>Streptococcus</taxon>
        <taxon>Streptococcus mitis group</taxon>
    </lineage>
</organism>
<dbReference type="Proteomes" id="UP000028030">
    <property type="component" value="Unassembled WGS sequence"/>
</dbReference>
<dbReference type="PATRIC" id="fig|28037.97.peg.397"/>
<protein>
    <submittedName>
        <fullName evidence="1">Uncharacterized protein</fullName>
    </submittedName>
</protein>
<comment type="caution">
    <text evidence="1">The sequence shown here is derived from an EMBL/GenBank/DDBJ whole genome shotgun (WGS) entry which is preliminary data.</text>
</comment>
<dbReference type="AlphaFoldDB" id="A0A081QF67"/>
<proteinExistence type="predicted"/>
<evidence type="ECO:0000313" key="1">
    <source>
        <dbReference type="EMBL" id="KEQ41590.1"/>
    </source>
</evidence>
<gene>
    <name evidence="1" type="ORF">SK642_0447</name>
</gene>
<dbReference type="OrthoDB" id="2228014at2"/>